<accession>A0A4C2A6L6</accession>
<evidence type="ECO:0000313" key="2">
    <source>
        <dbReference type="Proteomes" id="UP000299102"/>
    </source>
</evidence>
<protein>
    <submittedName>
        <fullName evidence="1">Uncharacterized protein</fullName>
    </submittedName>
</protein>
<keyword evidence="2" id="KW-1185">Reference proteome</keyword>
<name>A0A4C2A6L6_EUMVA</name>
<reference evidence="1 2" key="1">
    <citation type="journal article" date="2019" name="Commun. Biol.">
        <title>The bagworm genome reveals a unique fibroin gene that provides high tensile strength.</title>
        <authorList>
            <person name="Kono N."/>
            <person name="Nakamura H."/>
            <person name="Ohtoshi R."/>
            <person name="Tomita M."/>
            <person name="Numata K."/>
            <person name="Arakawa K."/>
        </authorList>
    </citation>
    <scope>NUCLEOTIDE SEQUENCE [LARGE SCALE GENOMIC DNA]</scope>
</reference>
<organism evidence="1 2">
    <name type="scientific">Eumeta variegata</name>
    <name type="common">Bagworm moth</name>
    <name type="synonym">Eumeta japonica</name>
    <dbReference type="NCBI Taxonomy" id="151549"/>
    <lineage>
        <taxon>Eukaryota</taxon>
        <taxon>Metazoa</taxon>
        <taxon>Ecdysozoa</taxon>
        <taxon>Arthropoda</taxon>
        <taxon>Hexapoda</taxon>
        <taxon>Insecta</taxon>
        <taxon>Pterygota</taxon>
        <taxon>Neoptera</taxon>
        <taxon>Endopterygota</taxon>
        <taxon>Lepidoptera</taxon>
        <taxon>Glossata</taxon>
        <taxon>Ditrysia</taxon>
        <taxon>Tineoidea</taxon>
        <taxon>Psychidae</taxon>
        <taxon>Oiketicinae</taxon>
        <taxon>Eumeta</taxon>
    </lineage>
</organism>
<evidence type="ECO:0000313" key="1">
    <source>
        <dbReference type="EMBL" id="GBP96326.1"/>
    </source>
</evidence>
<dbReference type="AlphaFoldDB" id="A0A4C2A6L6"/>
<dbReference type="EMBL" id="BGZK01002769">
    <property type="protein sequence ID" value="GBP96326.1"/>
    <property type="molecule type" value="Genomic_DNA"/>
</dbReference>
<comment type="caution">
    <text evidence="1">The sequence shown here is derived from an EMBL/GenBank/DDBJ whole genome shotgun (WGS) entry which is preliminary data.</text>
</comment>
<dbReference type="Proteomes" id="UP000299102">
    <property type="component" value="Unassembled WGS sequence"/>
</dbReference>
<proteinExistence type="predicted"/>
<sequence>MIDLLIVNQEKKGEIAVFVLTKTIERKSIQPGMVVCVDAALSTRGRPVYFGTTKERSGRTPEAAIDADLDATAGGSRRTSC</sequence>
<gene>
    <name evidence="1" type="ORF">EVAR_68480_1</name>
</gene>